<dbReference type="RefSeq" id="WP_125967264.1">
    <property type="nucleotide sequence ID" value="NZ_RXFQ01000054.1"/>
</dbReference>
<gene>
    <name evidence="1" type="ORF">EJO66_32260</name>
</gene>
<organism evidence="1 2">
    <name type="scientific">Variovorax beijingensis</name>
    <dbReference type="NCBI Taxonomy" id="2496117"/>
    <lineage>
        <taxon>Bacteria</taxon>
        <taxon>Pseudomonadati</taxon>
        <taxon>Pseudomonadota</taxon>
        <taxon>Betaproteobacteria</taxon>
        <taxon>Burkholderiales</taxon>
        <taxon>Comamonadaceae</taxon>
        <taxon>Variovorax</taxon>
    </lineage>
</organism>
<dbReference type="Proteomes" id="UP000271137">
    <property type="component" value="Unassembled WGS sequence"/>
</dbReference>
<protein>
    <submittedName>
        <fullName evidence="1">Uncharacterized protein</fullName>
    </submittedName>
</protein>
<sequence>MSLDFILIKSHGHPLSLEDIDMDLAFKEEDYRSLAERFFNGIAWSGNDGFVIMDDMSFELRPSDVSLSVTARGAGDTVAFMDNLAVLGAQQGVVIVDVQGSEILVPAGD</sequence>
<dbReference type="EMBL" id="RXFQ01000054">
    <property type="protein sequence ID" value="RSZ24069.1"/>
    <property type="molecule type" value="Genomic_DNA"/>
</dbReference>
<proteinExistence type="predicted"/>
<evidence type="ECO:0000313" key="2">
    <source>
        <dbReference type="Proteomes" id="UP000271137"/>
    </source>
</evidence>
<accession>A0ABX9ZXB4</accession>
<comment type="caution">
    <text evidence="1">The sequence shown here is derived from an EMBL/GenBank/DDBJ whole genome shotgun (WGS) entry which is preliminary data.</text>
</comment>
<keyword evidence="2" id="KW-1185">Reference proteome</keyword>
<reference evidence="1 2" key="1">
    <citation type="submission" date="2018-12" db="EMBL/GenBank/DDBJ databases">
        <title>The genome sequences of strain 502.</title>
        <authorList>
            <person name="Gao J."/>
            <person name="Sun J."/>
        </authorList>
    </citation>
    <scope>NUCLEOTIDE SEQUENCE [LARGE SCALE GENOMIC DNA]</scope>
    <source>
        <strain evidence="1 2">502</strain>
    </source>
</reference>
<name>A0ABX9ZXB4_9BURK</name>
<evidence type="ECO:0000313" key="1">
    <source>
        <dbReference type="EMBL" id="RSZ24069.1"/>
    </source>
</evidence>